<feature type="transmembrane region" description="Helical" evidence="3">
    <location>
        <begin position="66"/>
        <end position="95"/>
    </location>
</feature>
<evidence type="ECO:0008006" key="5">
    <source>
        <dbReference type="Google" id="ProtNLM"/>
    </source>
</evidence>
<sequence>MHPLPSPPPHTPPSVRQSKPSPLYQIVLPMHAKNQQDLTSDSLLHSSKLRSREPPILRQPRRTKPIVWCGAVLCMMFSLLLIFFGVATLTIFIAVQPRIPVFDTPAASLSAIYLSSPEFVNGDITFLANFSNPNRKLSVRFEYLYVELYFSESLIASQVLQPFSLSPGQARFVSIRMLSNMVHVPPTLAMELRNQEQRNRVVYTIKGTFRVKVKLGLVHYSYWMHGKCQLEMTSPPNGILVSRSCRTKNKDRTAFLFLCPLLFSYI</sequence>
<dbReference type="EMBL" id="JACGWM010000007">
    <property type="protein sequence ID" value="KAL0362963.1"/>
    <property type="molecule type" value="Genomic_DNA"/>
</dbReference>
<evidence type="ECO:0000256" key="1">
    <source>
        <dbReference type="ARBA" id="ARBA00004370"/>
    </source>
</evidence>
<evidence type="ECO:0000256" key="2">
    <source>
        <dbReference type="ARBA" id="ARBA00023136"/>
    </source>
</evidence>
<keyword evidence="3" id="KW-0812">Transmembrane</keyword>
<keyword evidence="3" id="KW-1133">Transmembrane helix</keyword>
<evidence type="ECO:0000256" key="3">
    <source>
        <dbReference type="SAM" id="Phobius"/>
    </source>
</evidence>
<organism evidence="4">
    <name type="scientific">Sesamum calycinum</name>
    <dbReference type="NCBI Taxonomy" id="2727403"/>
    <lineage>
        <taxon>Eukaryota</taxon>
        <taxon>Viridiplantae</taxon>
        <taxon>Streptophyta</taxon>
        <taxon>Embryophyta</taxon>
        <taxon>Tracheophyta</taxon>
        <taxon>Spermatophyta</taxon>
        <taxon>Magnoliopsida</taxon>
        <taxon>eudicotyledons</taxon>
        <taxon>Gunneridae</taxon>
        <taxon>Pentapetalae</taxon>
        <taxon>asterids</taxon>
        <taxon>lamiids</taxon>
        <taxon>Lamiales</taxon>
        <taxon>Pedaliaceae</taxon>
        <taxon>Sesamum</taxon>
    </lineage>
</organism>
<dbReference type="PANTHER" id="PTHR31234">
    <property type="entry name" value="LATE EMBRYOGENESIS ABUNDANT (LEA) HYDROXYPROLINE-RICH GLYCOPROTEIN FAMILY"/>
    <property type="match status" value="1"/>
</dbReference>
<dbReference type="PANTHER" id="PTHR31234:SF42">
    <property type="entry name" value="LATE EMBRYOGENESIS ABUNDANT (LEA) HYDROXYPROLINE-RICH GLYCOPROTEIN FAMILY"/>
    <property type="match status" value="1"/>
</dbReference>
<accession>A0AAW2Q5T4</accession>
<reference evidence="4" key="2">
    <citation type="journal article" date="2024" name="Plant">
        <title>Genomic evolution and insights into agronomic trait innovations of Sesamum species.</title>
        <authorList>
            <person name="Miao H."/>
            <person name="Wang L."/>
            <person name="Qu L."/>
            <person name="Liu H."/>
            <person name="Sun Y."/>
            <person name="Le M."/>
            <person name="Wang Q."/>
            <person name="Wei S."/>
            <person name="Zheng Y."/>
            <person name="Lin W."/>
            <person name="Duan Y."/>
            <person name="Cao H."/>
            <person name="Xiong S."/>
            <person name="Wang X."/>
            <person name="Wei L."/>
            <person name="Li C."/>
            <person name="Ma Q."/>
            <person name="Ju M."/>
            <person name="Zhao R."/>
            <person name="Li G."/>
            <person name="Mu C."/>
            <person name="Tian Q."/>
            <person name="Mei H."/>
            <person name="Zhang T."/>
            <person name="Gao T."/>
            <person name="Zhang H."/>
        </authorList>
    </citation>
    <scope>NUCLEOTIDE SEQUENCE</scope>
    <source>
        <strain evidence="4">KEN8</strain>
    </source>
</reference>
<comment type="caution">
    <text evidence="4">The sequence shown here is derived from an EMBL/GenBank/DDBJ whole genome shotgun (WGS) entry which is preliminary data.</text>
</comment>
<protein>
    <recommendedName>
        <fullName evidence="5">Late embryogenesis abundant protein LEA-2 subgroup domain-containing protein</fullName>
    </recommendedName>
</protein>
<keyword evidence="2 3" id="KW-0472">Membrane</keyword>
<gene>
    <name evidence="4" type="ORF">Scaly_1251500</name>
</gene>
<reference evidence="4" key="1">
    <citation type="submission" date="2020-06" db="EMBL/GenBank/DDBJ databases">
        <authorList>
            <person name="Li T."/>
            <person name="Hu X."/>
            <person name="Zhang T."/>
            <person name="Song X."/>
            <person name="Zhang H."/>
            <person name="Dai N."/>
            <person name="Sheng W."/>
            <person name="Hou X."/>
            <person name="Wei L."/>
        </authorList>
    </citation>
    <scope>NUCLEOTIDE SEQUENCE</scope>
    <source>
        <strain evidence="4">KEN8</strain>
        <tissue evidence="4">Leaf</tissue>
    </source>
</reference>
<proteinExistence type="predicted"/>
<dbReference type="GO" id="GO:0005886">
    <property type="term" value="C:plasma membrane"/>
    <property type="evidence" value="ECO:0007669"/>
    <property type="project" value="TreeGrafter"/>
</dbReference>
<dbReference type="InterPro" id="IPR044839">
    <property type="entry name" value="NDR1-like"/>
</dbReference>
<name>A0AAW2Q5T4_9LAMI</name>
<dbReference type="Gene3D" id="2.60.40.1820">
    <property type="match status" value="1"/>
</dbReference>
<evidence type="ECO:0000313" key="4">
    <source>
        <dbReference type="EMBL" id="KAL0362963.1"/>
    </source>
</evidence>
<dbReference type="AlphaFoldDB" id="A0AAW2Q5T4"/>
<dbReference type="GO" id="GO:0098542">
    <property type="term" value="P:defense response to other organism"/>
    <property type="evidence" value="ECO:0007669"/>
    <property type="project" value="InterPro"/>
</dbReference>
<comment type="subcellular location">
    <subcellularLocation>
        <location evidence="1">Membrane</location>
    </subcellularLocation>
</comment>